<name>A0A9X3J5Z4_9BACT</name>
<keyword evidence="2" id="KW-1185">Reference proteome</keyword>
<protein>
    <submittedName>
        <fullName evidence="1">Uncharacterized protein</fullName>
    </submittedName>
</protein>
<dbReference type="RefSeq" id="WP_343332766.1">
    <property type="nucleotide sequence ID" value="NZ_JAPOHD010000017.1"/>
</dbReference>
<gene>
    <name evidence="1" type="ORF">OU798_08780</name>
</gene>
<proteinExistence type="predicted"/>
<sequence length="66" mass="7117">MVKIIFFDGAIPTVNSGIEWGTANSFEEAICKLPLGLKTAENGTLKVPRYELFSSSIALPIVFIGT</sequence>
<dbReference type="Proteomes" id="UP001145087">
    <property type="component" value="Unassembled WGS sequence"/>
</dbReference>
<accession>A0A9X3J5Z4</accession>
<dbReference type="EMBL" id="JAPOHD010000017">
    <property type="protein sequence ID" value="MCY1720432.1"/>
    <property type="molecule type" value="Genomic_DNA"/>
</dbReference>
<dbReference type="AlphaFoldDB" id="A0A9X3J5Z4"/>
<evidence type="ECO:0000313" key="1">
    <source>
        <dbReference type="EMBL" id="MCY1720432.1"/>
    </source>
</evidence>
<reference evidence="1" key="1">
    <citation type="submission" date="2022-11" db="EMBL/GenBank/DDBJ databases">
        <title>Marilongibacter aestuarii gen. nov., sp. nov., isolated from tidal flat sediment.</title>
        <authorList>
            <person name="Jiayan W."/>
        </authorList>
    </citation>
    <scope>NUCLEOTIDE SEQUENCE</scope>
    <source>
        <strain evidence="1">Z1-6</strain>
    </source>
</reference>
<comment type="caution">
    <text evidence="1">The sequence shown here is derived from an EMBL/GenBank/DDBJ whole genome shotgun (WGS) entry which is preliminary data.</text>
</comment>
<organism evidence="1 2">
    <name type="scientific">Draconibacterium aestuarii</name>
    <dbReference type="NCBI Taxonomy" id="2998507"/>
    <lineage>
        <taxon>Bacteria</taxon>
        <taxon>Pseudomonadati</taxon>
        <taxon>Bacteroidota</taxon>
        <taxon>Bacteroidia</taxon>
        <taxon>Marinilabiliales</taxon>
        <taxon>Prolixibacteraceae</taxon>
        <taxon>Draconibacterium</taxon>
    </lineage>
</organism>
<evidence type="ECO:0000313" key="2">
    <source>
        <dbReference type="Proteomes" id="UP001145087"/>
    </source>
</evidence>